<evidence type="ECO:0000313" key="2">
    <source>
        <dbReference type="Proteomes" id="UP000249218"/>
    </source>
</evidence>
<protein>
    <submittedName>
        <fullName evidence="1">Uncharacterized protein</fullName>
    </submittedName>
</protein>
<dbReference type="EMBL" id="KZ150113">
    <property type="protein sequence ID" value="PZC73300.1"/>
    <property type="molecule type" value="Genomic_DNA"/>
</dbReference>
<evidence type="ECO:0000313" key="1">
    <source>
        <dbReference type="EMBL" id="PZC73300.1"/>
    </source>
</evidence>
<gene>
    <name evidence="1" type="primary">HaOG209690</name>
    <name evidence="1" type="ORF">B5X24_HaOG209690</name>
</gene>
<proteinExistence type="predicted"/>
<reference evidence="1 2" key="1">
    <citation type="journal article" date="2017" name="BMC Biol.">
        <title>Genomic innovations, transcriptional plasticity and gene loss underlying the evolution and divergence of two highly polyphagous and invasive Helicoverpa pest species.</title>
        <authorList>
            <person name="Pearce S.L."/>
            <person name="Clarke D.F."/>
            <person name="East P.D."/>
            <person name="Elfekih S."/>
            <person name="Gordon K.H."/>
            <person name="Jermiin L.S."/>
            <person name="McGaughran A."/>
            <person name="Oakeshott J.G."/>
            <person name="Papanikolaou A."/>
            <person name="Perera O.P."/>
            <person name="Rane R.V."/>
            <person name="Richards S."/>
            <person name="Tay W.T."/>
            <person name="Walsh T.K."/>
            <person name="Anderson A."/>
            <person name="Anderson C.J."/>
            <person name="Asgari S."/>
            <person name="Board P.G."/>
            <person name="Bretschneider A."/>
            <person name="Campbell P.M."/>
            <person name="Chertemps T."/>
            <person name="Christeller J.T."/>
            <person name="Coppin C.W."/>
            <person name="Downes S.J."/>
            <person name="Duan G."/>
            <person name="Farnsworth C.A."/>
            <person name="Good R.T."/>
            <person name="Han L.B."/>
            <person name="Han Y.C."/>
            <person name="Hatje K."/>
            <person name="Horne I."/>
            <person name="Huang Y.P."/>
            <person name="Hughes D.S."/>
            <person name="Jacquin-Joly E."/>
            <person name="James W."/>
            <person name="Jhangiani S."/>
            <person name="Kollmar M."/>
            <person name="Kuwar S.S."/>
            <person name="Li S."/>
            <person name="Liu N.Y."/>
            <person name="Maibeche M.T."/>
            <person name="Miller J.R."/>
            <person name="Montagne N."/>
            <person name="Perry T."/>
            <person name="Qu J."/>
            <person name="Song S.V."/>
            <person name="Sutton G.G."/>
            <person name="Vogel H."/>
            <person name="Walenz B.P."/>
            <person name="Xu W."/>
            <person name="Zhang H.J."/>
            <person name="Zou Z."/>
            <person name="Batterham P."/>
            <person name="Edwards O.R."/>
            <person name="Feyereisen R."/>
            <person name="Gibbs R.A."/>
            <person name="Heckel D.G."/>
            <person name="McGrath A."/>
            <person name="Robin C."/>
            <person name="Scherer S.E."/>
            <person name="Worley K.C."/>
            <person name="Wu Y.D."/>
        </authorList>
    </citation>
    <scope>NUCLEOTIDE SEQUENCE [LARGE SCALE GENOMIC DNA]</scope>
    <source>
        <strain evidence="1">Harm_GR_Male_#8</strain>
        <tissue evidence="1">Whole organism</tissue>
    </source>
</reference>
<sequence>MGKRDKRRIFGAVKIKKKVLADNLKRAREAQWQKRAQMQQEQVKANENIASDLTKVSVDHLLTSFA</sequence>
<dbReference type="AlphaFoldDB" id="A0A2W1BKP7"/>
<name>A0A2W1BKP7_HELAM</name>
<keyword evidence="2" id="KW-1185">Reference proteome</keyword>
<accession>A0A2W1BKP7</accession>
<dbReference type="Proteomes" id="UP000249218">
    <property type="component" value="Unassembled WGS sequence"/>
</dbReference>
<organism evidence="1 2">
    <name type="scientific">Helicoverpa armigera</name>
    <name type="common">Cotton bollworm</name>
    <name type="synonym">Heliothis armigera</name>
    <dbReference type="NCBI Taxonomy" id="29058"/>
    <lineage>
        <taxon>Eukaryota</taxon>
        <taxon>Metazoa</taxon>
        <taxon>Ecdysozoa</taxon>
        <taxon>Arthropoda</taxon>
        <taxon>Hexapoda</taxon>
        <taxon>Insecta</taxon>
        <taxon>Pterygota</taxon>
        <taxon>Neoptera</taxon>
        <taxon>Endopterygota</taxon>
        <taxon>Lepidoptera</taxon>
        <taxon>Glossata</taxon>
        <taxon>Ditrysia</taxon>
        <taxon>Noctuoidea</taxon>
        <taxon>Noctuidae</taxon>
        <taxon>Heliothinae</taxon>
        <taxon>Helicoverpa</taxon>
    </lineage>
</organism>